<protein>
    <submittedName>
        <fullName evidence="4">Uncharacterized protein</fullName>
    </submittedName>
</protein>
<feature type="region of interest" description="Disordered" evidence="1">
    <location>
        <begin position="64"/>
        <end position="117"/>
    </location>
</feature>
<evidence type="ECO:0000313" key="4">
    <source>
        <dbReference type="EMBL" id="KAA8493981.1"/>
    </source>
</evidence>
<dbReference type="EMBL" id="VRMN01000005">
    <property type="protein sequence ID" value="KAA8493981.1"/>
    <property type="molecule type" value="Genomic_DNA"/>
</dbReference>
<evidence type="ECO:0000256" key="2">
    <source>
        <dbReference type="SAM" id="Phobius"/>
    </source>
</evidence>
<evidence type="ECO:0000313" key="5">
    <source>
        <dbReference type="Proteomes" id="UP000324585"/>
    </source>
</evidence>
<keyword evidence="5" id="KW-1185">Reference proteome</keyword>
<keyword evidence="2" id="KW-1133">Transmembrane helix</keyword>
<proteinExistence type="predicted"/>
<organism evidence="4 5">
    <name type="scientific">Porphyridium purpureum</name>
    <name type="common">Red alga</name>
    <name type="synonym">Porphyridium cruentum</name>
    <dbReference type="NCBI Taxonomy" id="35688"/>
    <lineage>
        <taxon>Eukaryota</taxon>
        <taxon>Rhodophyta</taxon>
        <taxon>Bangiophyceae</taxon>
        <taxon>Porphyridiales</taxon>
        <taxon>Porphyridiaceae</taxon>
        <taxon>Porphyridium</taxon>
    </lineage>
</organism>
<keyword evidence="3" id="KW-0732">Signal</keyword>
<keyword evidence="2" id="KW-0812">Transmembrane</keyword>
<feature type="compositionally biased region" description="Low complexity" evidence="1">
    <location>
        <begin position="95"/>
        <end position="109"/>
    </location>
</feature>
<dbReference type="Proteomes" id="UP000324585">
    <property type="component" value="Unassembled WGS sequence"/>
</dbReference>
<comment type="caution">
    <text evidence="4">The sequence shown here is derived from an EMBL/GenBank/DDBJ whole genome shotgun (WGS) entry which is preliminary data.</text>
</comment>
<keyword evidence="2" id="KW-0472">Membrane</keyword>
<dbReference type="AlphaFoldDB" id="A0A5J4YR79"/>
<sequence>MAGRRGAYRFGATLLALCVVLVLAASPSAVSAAAIGPGSYGAQNVPALYIKKLTPDAPALELAESAERDGNPARLDMMNDDEELLPQPEERQGDFPSFPSSIPTISSGPETAGPTQAPEDFELSTGQIVGLAVSSGVVVVLLLGVFSFSVRGYERMERWGL</sequence>
<feature type="transmembrane region" description="Helical" evidence="2">
    <location>
        <begin position="128"/>
        <end position="148"/>
    </location>
</feature>
<feature type="signal peptide" evidence="3">
    <location>
        <begin position="1"/>
        <end position="32"/>
    </location>
</feature>
<reference evidence="5" key="1">
    <citation type="journal article" date="2019" name="Nat. Commun.">
        <title>Expansion of phycobilisome linker gene families in mesophilic red algae.</title>
        <authorList>
            <person name="Lee J."/>
            <person name="Kim D."/>
            <person name="Bhattacharya D."/>
            <person name="Yoon H.S."/>
        </authorList>
    </citation>
    <scope>NUCLEOTIDE SEQUENCE [LARGE SCALE GENOMIC DNA]</scope>
    <source>
        <strain evidence="5">CCMP 1328</strain>
    </source>
</reference>
<name>A0A5J4YR79_PORPP</name>
<accession>A0A5J4YR79</accession>
<evidence type="ECO:0000256" key="3">
    <source>
        <dbReference type="SAM" id="SignalP"/>
    </source>
</evidence>
<gene>
    <name evidence="4" type="ORF">FVE85_3956</name>
</gene>
<feature type="chain" id="PRO_5023834974" evidence="3">
    <location>
        <begin position="33"/>
        <end position="161"/>
    </location>
</feature>
<evidence type="ECO:0000256" key="1">
    <source>
        <dbReference type="SAM" id="MobiDB-lite"/>
    </source>
</evidence>